<keyword evidence="5 8" id="KW-0564">Palmitate</keyword>
<geneLocation type="plasmid" evidence="9">
    <name>unnamed</name>
</geneLocation>
<keyword evidence="3" id="KW-0732">Signal</keyword>
<dbReference type="AlphaFoldDB" id="W5SH13"/>
<evidence type="ECO:0000256" key="6">
    <source>
        <dbReference type="ARBA" id="ARBA00023237"/>
    </source>
</evidence>
<accession>W5SH13</accession>
<dbReference type="InterPro" id="IPR000680">
    <property type="entry name" value="Borrelia_lipo"/>
</dbReference>
<sequence length="78" mass="8650">MTKTGKFSANAADVSGIAASAANKVLGILDIIIRKTVASNLEKVRETIKEIKTLRLLELMLLKLRLPNQLLINQEDKY</sequence>
<reference evidence="9" key="1">
    <citation type="submission" date="2013-02" db="EMBL/GenBank/DDBJ databases">
        <title>Comparative genomics of Borrelia species.</title>
        <authorList>
            <person name="Schwan T.G."/>
            <person name="Raffel S.J."/>
            <person name="Porcella S.F."/>
        </authorList>
    </citation>
    <scope>NUCLEOTIDE SEQUENCE</scope>
    <source>
        <strain evidence="9">YOR</strain>
        <plasmid evidence="9">unnamed</plasmid>
    </source>
</reference>
<evidence type="ECO:0000256" key="3">
    <source>
        <dbReference type="ARBA" id="ARBA00022729"/>
    </source>
</evidence>
<dbReference type="Pfam" id="PF00921">
    <property type="entry name" value="Lipoprotein_2"/>
    <property type="match status" value="1"/>
</dbReference>
<keyword evidence="6 8" id="KW-0998">Cell outer membrane</keyword>
<evidence type="ECO:0000256" key="2">
    <source>
        <dbReference type="ARBA" id="ARBA00004459"/>
    </source>
</evidence>
<keyword evidence="9" id="KW-0614">Plasmid</keyword>
<name>W5SH13_9SPIR</name>
<keyword evidence="4 8" id="KW-0472">Membrane</keyword>
<dbReference type="HOGENOM" id="CLU_2614989_0_0_12"/>
<dbReference type="RefSeq" id="WP_025400448.1">
    <property type="nucleotide sequence ID" value="NZ_CP004179.1"/>
</dbReference>
<dbReference type="EMBL" id="CP004179">
    <property type="protein sequence ID" value="AHH04376.1"/>
    <property type="molecule type" value="Genomic_DNA"/>
</dbReference>
<dbReference type="SUPFAM" id="SSF74748">
    <property type="entry name" value="Variable surface antigen VlsE"/>
    <property type="match status" value="1"/>
</dbReference>
<comment type="subcellular location">
    <subcellularLocation>
        <location evidence="2 8">Cell outer membrane</location>
        <topology evidence="2 8">Lipid-anchor</topology>
    </subcellularLocation>
</comment>
<proteinExistence type="predicted"/>
<evidence type="ECO:0000256" key="8">
    <source>
        <dbReference type="RuleBase" id="RU363105"/>
    </source>
</evidence>
<keyword evidence="7 8" id="KW-0449">Lipoprotein</keyword>
<evidence type="ECO:0000256" key="4">
    <source>
        <dbReference type="ARBA" id="ARBA00023136"/>
    </source>
</evidence>
<comment type="function">
    <text evidence="1 8">The Vlp and Vsp proteins are antigenically distinct proteins, only one vlp or vsp gene is transcriptionally active at any one time. Switching between these genes is a mechanism of host immune response evasion.</text>
</comment>
<protein>
    <recommendedName>
        <fullName evidence="8">Variable large protein</fullName>
    </recommendedName>
</protein>
<evidence type="ECO:0000256" key="1">
    <source>
        <dbReference type="ARBA" id="ARBA00003932"/>
    </source>
</evidence>
<evidence type="ECO:0000256" key="7">
    <source>
        <dbReference type="ARBA" id="ARBA00023288"/>
    </source>
</evidence>
<gene>
    <name evidence="9" type="ORF">BHY_1425</name>
</gene>
<dbReference type="GO" id="GO:0009279">
    <property type="term" value="C:cell outer membrane"/>
    <property type="evidence" value="ECO:0007669"/>
    <property type="project" value="UniProtKB-SubCell"/>
</dbReference>
<evidence type="ECO:0000256" key="5">
    <source>
        <dbReference type="ARBA" id="ARBA00023139"/>
    </source>
</evidence>
<evidence type="ECO:0000313" key="9">
    <source>
        <dbReference type="EMBL" id="AHH04376.1"/>
    </source>
</evidence>
<organism evidence="9">
    <name type="scientific">Borrelia nietonii YOR</name>
    <dbReference type="NCBI Taxonomy" id="1293576"/>
    <lineage>
        <taxon>Bacteria</taxon>
        <taxon>Pseudomonadati</taxon>
        <taxon>Spirochaetota</taxon>
        <taxon>Spirochaetia</taxon>
        <taxon>Spirochaetales</taxon>
        <taxon>Borreliaceae</taxon>
        <taxon>Borrelia</taxon>
        <taxon>Borrelia nietonii</taxon>
    </lineage>
</organism>